<proteinExistence type="predicted"/>
<dbReference type="Proteomes" id="UP000503447">
    <property type="component" value="Chromosome"/>
</dbReference>
<sequence>MHPLWPKRSRSPARPRLQYATTAIDEQREANSTVGAGAA</sequence>
<name>A0A6M5YIG0_9BACT</name>
<dbReference type="EMBL" id="CP053452">
    <property type="protein sequence ID" value="QJW93778.1"/>
    <property type="molecule type" value="Genomic_DNA"/>
</dbReference>
<protein>
    <submittedName>
        <fullName evidence="1">Uncharacterized protein</fullName>
    </submittedName>
</protein>
<evidence type="ECO:0000313" key="1">
    <source>
        <dbReference type="EMBL" id="QJW93778.1"/>
    </source>
</evidence>
<keyword evidence="2" id="KW-1185">Reference proteome</keyword>
<gene>
    <name evidence="1" type="ORF">FTUN_1289</name>
</gene>
<dbReference type="KEGG" id="ftj:FTUN_1289"/>
<accession>A0A6M5YIG0</accession>
<dbReference type="AlphaFoldDB" id="A0A6M5YIG0"/>
<evidence type="ECO:0000313" key="2">
    <source>
        <dbReference type="Proteomes" id="UP000503447"/>
    </source>
</evidence>
<organism evidence="1 2">
    <name type="scientific">Frigoriglobus tundricola</name>
    <dbReference type="NCBI Taxonomy" id="2774151"/>
    <lineage>
        <taxon>Bacteria</taxon>
        <taxon>Pseudomonadati</taxon>
        <taxon>Planctomycetota</taxon>
        <taxon>Planctomycetia</taxon>
        <taxon>Gemmatales</taxon>
        <taxon>Gemmataceae</taxon>
        <taxon>Frigoriglobus</taxon>
    </lineage>
</organism>
<reference evidence="2" key="1">
    <citation type="submission" date="2020-05" db="EMBL/GenBank/DDBJ databases">
        <title>Frigoriglobus tundricola gen. nov., sp. nov., a psychrotolerant cellulolytic planctomycete of the family Gemmataceae with two divergent copies of 16S rRNA gene.</title>
        <authorList>
            <person name="Kulichevskaya I.S."/>
            <person name="Ivanova A.A."/>
            <person name="Naumoff D.G."/>
            <person name="Beletsky A.V."/>
            <person name="Rijpstra W.I.C."/>
            <person name="Sinninghe Damste J.S."/>
            <person name="Mardanov A.V."/>
            <person name="Ravin N.V."/>
            <person name="Dedysh S.N."/>
        </authorList>
    </citation>
    <scope>NUCLEOTIDE SEQUENCE [LARGE SCALE GENOMIC DNA]</scope>
    <source>
        <strain evidence="2">PL17</strain>
    </source>
</reference>